<evidence type="ECO:0000313" key="9">
    <source>
        <dbReference type="EMBL" id="PZX62406.1"/>
    </source>
</evidence>
<keyword evidence="10" id="KW-1185">Reference proteome</keyword>
<evidence type="ECO:0000256" key="7">
    <source>
        <dbReference type="SAM" id="Phobius"/>
    </source>
</evidence>
<comment type="caution">
    <text evidence="9">The sequence shown here is derived from an EMBL/GenBank/DDBJ whole genome shotgun (WGS) entry which is preliminary data.</text>
</comment>
<name>A0A2W7RU91_9BACT</name>
<feature type="domain" description="Polysaccharide chain length determinant N-terminal" evidence="8">
    <location>
        <begin position="3"/>
        <end position="72"/>
    </location>
</feature>
<dbReference type="InterPro" id="IPR050445">
    <property type="entry name" value="Bact_polysacc_biosynth/exp"/>
</dbReference>
<evidence type="ECO:0000256" key="2">
    <source>
        <dbReference type="ARBA" id="ARBA00022475"/>
    </source>
</evidence>
<evidence type="ECO:0000256" key="5">
    <source>
        <dbReference type="ARBA" id="ARBA00023136"/>
    </source>
</evidence>
<feature type="coiled-coil region" evidence="6">
    <location>
        <begin position="170"/>
        <end position="229"/>
    </location>
</feature>
<dbReference type="PANTHER" id="PTHR32309:SF13">
    <property type="entry name" value="FERRIC ENTEROBACTIN TRANSPORT PROTEIN FEPE"/>
    <property type="match status" value="1"/>
</dbReference>
<dbReference type="Proteomes" id="UP000249720">
    <property type="component" value="Unassembled WGS sequence"/>
</dbReference>
<dbReference type="RefSeq" id="WP_111295610.1">
    <property type="nucleotide sequence ID" value="NZ_QKZV01000005.1"/>
</dbReference>
<dbReference type="PANTHER" id="PTHR32309">
    <property type="entry name" value="TYROSINE-PROTEIN KINASE"/>
    <property type="match status" value="1"/>
</dbReference>
<evidence type="ECO:0000256" key="1">
    <source>
        <dbReference type="ARBA" id="ARBA00004651"/>
    </source>
</evidence>
<gene>
    <name evidence="9" type="ORF">LX80_01889</name>
</gene>
<dbReference type="InterPro" id="IPR003856">
    <property type="entry name" value="LPS_length_determ_N"/>
</dbReference>
<keyword evidence="4 7" id="KW-1133">Transmembrane helix</keyword>
<protein>
    <submittedName>
        <fullName evidence="9">Subunit length determinant protein</fullName>
    </submittedName>
</protein>
<reference evidence="9 10" key="1">
    <citation type="submission" date="2018-06" db="EMBL/GenBank/DDBJ databases">
        <title>Genomic Encyclopedia of Archaeal and Bacterial Type Strains, Phase II (KMG-II): from individual species to whole genera.</title>
        <authorList>
            <person name="Goeker M."/>
        </authorList>
    </citation>
    <scope>NUCLEOTIDE SEQUENCE [LARGE SCALE GENOMIC DNA]</scope>
    <source>
        <strain evidence="9 10">DSM 23241</strain>
    </source>
</reference>
<feature type="transmembrane region" description="Helical" evidence="7">
    <location>
        <begin position="21"/>
        <end position="43"/>
    </location>
</feature>
<evidence type="ECO:0000256" key="4">
    <source>
        <dbReference type="ARBA" id="ARBA00022989"/>
    </source>
</evidence>
<accession>A0A2W7RU91</accession>
<comment type="subcellular location">
    <subcellularLocation>
        <location evidence="1">Cell membrane</location>
        <topology evidence="1">Multi-pass membrane protein</topology>
    </subcellularLocation>
</comment>
<dbReference type="Pfam" id="PF02706">
    <property type="entry name" value="Wzz"/>
    <property type="match status" value="1"/>
</dbReference>
<evidence type="ECO:0000256" key="6">
    <source>
        <dbReference type="SAM" id="Coils"/>
    </source>
</evidence>
<keyword evidence="2" id="KW-1003">Cell membrane</keyword>
<dbReference type="OrthoDB" id="647428at2"/>
<evidence type="ECO:0000313" key="10">
    <source>
        <dbReference type="Proteomes" id="UP000249720"/>
    </source>
</evidence>
<dbReference type="GO" id="GO:0005886">
    <property type="term" value="C:plasma membrane"/>
    <property type="evidence" value="ECO:0007669"/>
    <property type="project" value="UniProtKB-SubCell"/>
</dbReference>
<feature type="transmembrane region" description="Helical" evidence="7">
    <location>
        <begin position="255"/>
        <end position="277"/>
    </location>
</feature>
<evidence type="ECO:0000256" key="3">
    <source>
        <dbReference type="ARBA" id="ARBA00022692"/>
    </source>
</evidence>
<keyword evidence="3 7" id="KW-0812">Transmembrane</keyword>
<keyword evidence="6" id="KW-0175">Coiled coil</keyword>
<keyword evidence="5 7" id="KW-0472">Membrane</keyword>
<evidence type="ECO:0000259" key="8">
    <source>
        <dbReference type="Pfam" id="PF02706"/>
    </source>
</evidence>
<dbReference type="GO" id="GO:0004713">
    <property type="term" value="F:protein tyrosine kinase activity"/>
    <property type="evidence" value="ECO:0007669"/>
    <property type="project" value="TreeGrafter"/>
</dbReference>
<organism evidence="9 10">
    <name type="scientific">Hydrotalea sandarakina</name>
    <dbReference type="NCBI Taxonomy" id="1004304"/>
    <lineage>
        <taxon>Bacteria</taxon>
        <taxon>Pseudomonadati</taxon>
        <taxon>Bacteroidota</taxon>
        <taxon>Chitinophagia</taxon>
        <taxon>Chitinophagales</taxon>
        <taxon>Chitinophagaceae</taxon>
        <taxon>Hydrotalea</taxon>
    </lineage>
</organism>
<sequence length="282" mass="31936">MPDSFNLADVFRMIGLHKFKIITVVVLSLIIASITLLLVPKYYKATAIVLPSNPELADKERAAYNNLQRLYSYFGNNDDLDLLYGMAKLDTLYFRLTDSFNLANYYALNEMNASVNRFKAKQLLKKNIEFKKNENNQLEISVWDKSNIQATAIANAAVLFLKQSEESLWLNNYEKTYNAIKNQIANLQQQLSLLSKQTNTNATAQQITEQTYLQQLAQYQKNLSDLQLAIQNVAPGLYVVQYATPAVKPDKPKPILVLIAVACISFVIATSGVLLYYRNKGE</sequence>
<dbReference type="EMBL" id="QKZV01000005">
    <property type="protein sequence ID" value="PZX62406.1"/>
    <property type="molecule type" value="Genomic_DNA"/>
</dbReference>
<dbReference type="AlphaFoldDB" id="A0A2W7RU91"/>
<proteinExistence type="predicted"/>